<dbReference type="EMBL" id="VUOC01000004">
    <property type="protein sequence ID" value="KAA2239315.1"/>
    <property type="molecule type" value="Genomic_DNA"/>
</dbReference>
<dbReference type="InterPro" id="IPR050275">
    <property type="entry name" value="PGM_Phosphatase"/>
</dbReference>
<keyword evidence="2" id="KW-0413">Isomerase</keyword>
<protein>
    <submittedName>
        <fullName evidence="5">Histidine phosphatase family protein</fullName>
    </submittedName>
</protein>
<feature type="binding site" evidence="4">
    <location>
        <begin position="8"/>
        <end position="15"/>
    </location>
    <ligand>
        <name>substrate</name>
    </ligand>
</feature>
<evidence type="ECO:0000256" key="2">
    <source>
        <dbReference type="ARBA" id="ARBA00023235"/>
    </source>
</evidence>
<evidence type="ECO:0000313" key="5">
    <source>
        <dbReference type="EMBL" id="KAA2239315.1"/>
    </source>
</evidence>
<feature type="active site" description="Tele-phosphohistidine intermediate" evidence="3">
    <location>
        <position position="9"/>
    </location>
</feature>
<accession>A0A5B2VK20</accession>
<comment type="caution">
    <text evidence="5">The sequence shown here is derived from an EMBL/GenBank/DDBJ whole genome shotgun (WGS) entry which is preliminary data.</text>
</comment>
<dbReference type="GO" id="GO:0016791">
    <property type="term" value="F:phosphatase activity"/>
    <property type="evidence" value="ECO:0007669"/>
    <property type="project" value="TreeGrafter"/>
</dbReference>
<feature type="binding site" evidence="4">
    <location>
        <position position="60"/>
    </location>
    <ligand>
        <name>substrate</name>
    </ligand>
</feature>
<name>A0A5B2VK20_9BACT</name>
<evidence type="ECO:0000313" key="6">
    <source>
        <dbReference type="Proteomes" id="UP000324611"/>
    </source>
</evidence>
<gene>
    <name evidence="5" type="ORF">F0L74_24225</name>
</gene>
<dbReference type="SMART" id="SM00855">
    <property type="entry name" value="PGAM"/>
    <property type="match status" value="1"/>
</dbReference>
<dbReference type="CDD" id="cd07067">
    <property type="entry name" value="HP_PGM_like"/>
    <property type="match status" value="1"/>
</dbReference>
<dbReference type="PROSITE" id="PS00175">
    <property type="entry name" value="PG_MUTASE"/>
    <property type="match status" value="1"/>
</dbReference>
<reference evidence="5 6" key="2">
    <citation type="submission" date="2019-09" db="EMBL/GenBank/DDBJ databases">
        <authorList>
            <person name="Jin C."/>
        </authorList>
    </citation>
    <scope>NUCLEOTIDE SEQUENCE [LARGE SCALE GENOMIC DNA]</scope>
    <source>
        <strain evidence="5 6">BN140078</strain>
    </source>
</reference>
<sequence>MLNVYLLRHGQTPYNADGTRYSGGYTDIPLTEKGIEQAHISREQLKHIQLDAVYSSPLIRAYRTAEIASNYQTVITDERLREANFGAWEGKRQEEFVPENEQLWADWNRDPGVTKAGGTGETALQIVARVNDFFESIRQKHNSGNILVAGHNGTNRFYLCHKLDMPLKHYRKIVQLNAAITMFTLDEEGGLTLQLLNSKL</sequence>
<keyword evidence="6" id="KW-1185">Reference proteome</keyword>
<evidence type="ECO:0000256" key="4">
    <source>
        <dbReference type="PIRSR" id="PIRSR613078-2"/>
    </source>
</evidence>
<dbReference type="RefSeq" id="WP_149840494.1">
    <property type="nucleotide sequence ID" value="NZ_VUOC01000004.1"/>
</dbReference>
<dbReference type="Pfam" id="PF00300">
    <property type="entry name" value="His_Phos_1"/>
    <property type="match status" value="1"/>
</dbReference>
<evidence type="ECO:0000256" key="1">
    <source>
        <dbReference type="ARBA" id="ARBA00023152"/>
    </source>
</evidence>
<proteinExistence type="predicted"/>
<reference evidence="5 6" key="1">
    <citation type="submission" date="2019-09" db="EMBL/GenBank/DDBJ databases">
        <title>Chitinophaga ginsengihumi sp. nov., isolated from soil of ginseng rhizosphere.</title>
        <authorList>
            <person name="Lee J."/>
        </authorList>
    </citation>
    <scope>NUCLEOTIDE SEQUENCE [LARGE SCALE GENOMIC DNA]</scope>
    <source>
        <strain evidence="5 6">BN140078</strain>
    </source>
</reference>
<dbReference type="GO" id="GO:0005737">
    <property type="term" value="C:cytoplasm"/>
    <property type="evidence" value="ECO:0007669"/>
    <property type="project" value="TreeGrafter"/>
</dbReference>
<dbReference type="Proteomes" id="UP000324611">
    <property type="component" value="Unassembled WGS sequence"/>
</dbReference>
<dbReference type="InterPro" id="IPR013078">
    <property type="entry name" value="His_Pase_superF_clade-1"/>
</dbReference>
<dbReference type="InterPro" id="IPR001345">
    <property type="entry name" value="PG/BPGM_mutase_AS"/>
</dbReference>
<dbReference type="InterPro" id="IPR029033">
    <property type="entry name" value="His_PPase_superfam"/>
</dbReference>
<dbReference type="AlphaFoldDB" id="A0A5B2VK20"/>
<dbReference type="SUPFAM" id="SSF53254">
    <property type="entry name" value="Phosphoglycerate mutase-like"/>
    <property type="match status" value="1"/>
</dbReference>
<dbReference type="PANTHER" id="PTHR48100:SF1">
    <property type="entry name" value="HISTIDINE PHOSPHATASE FAMILY PROTEIN-RELATED"/>
    <property type="match status" value="1"/>
</dbReference>
<keyword evidence="1" id="KW-0324">Glycolysis</keyword>
<organism evidence="5 6">
    <name type="scientific">Chitinophaga agrisoli</name>
    <dbReference type="NCBI Taxonomy" id="2607653"/>
    <lineage>
        <taxon>Bacteria</taxon>
        <taxon>Pseudomonadati</taxon>
        <taxon>Bacteroidota</taxon>
        <taxon>Chitinophagia</taxon>
        <taxon>Chitinophagales</taxon>
        <taxon>Chitinophagaceae</taxon>
        <taxon>Chitinophaga</taxon>
    </lineage>
</organism>
<dbReference type="Gene3D" id="3.40.50.1240">
    <property type="entry name" value="Phosphoglycerate mutase-like"/>
    <property type="match status" value="1"/>
</dbReference>
<evidence type="ECO:0000256" key="3">
    <source>
        <dbReference type="PIRSR" id="PIRSR613078-1"/>
    </source>
</evidence>
<feature type="active site" description="Proton donor/acceptor" evidence="3">
    <location>
        <position position="82"/>
    </location>
</feature>
<dbReference type="PANTHER" id="PTHR48100">
    <property type="entry name" value="BROAD-SPECIFICITY PHOSPHATASE YOR283W-RELATED"/>
    <property type="match status" value="1"/>
</dbReference>